<name>A0A3N0BZ04_9MICC</name>
<gene>
    <name evidence="2" type="ORF">D7003_10785</name>
</gene>
<reference evidence="2 3" key="1">
    <citation type="submission" date="2018-10" db="EMBL/GenBank/DDBJ databases">
        <title>Genome sequencing of Arthrobacter oryzae TNB02.</title>
        <authorList>
            <person name="Cho Y.-J."/>
            <person name="Cho A."/>
            <person name="Kim O.-S."/>
        </authorList>
    </citation>
    <scope>NUCLEOTIDE SEQUENCE [LARGE SCALE GENOMIC DNA]</scope>
    <source>
        <strain evidence="2 3">TNB02</strain>
    </source>
</reference>
<dbReference type="EMBL" id="RBED01000098">
    <property type="protein sequence ID" value="RNL54894.1"/>
    <property type="molecule type" value="Genomic_DNA"/>
</dbReference>
<sequence>MSESDGMDDVVDGGLRQSLMIASRIAETLARRRQESQRQQEHQDAQAAHEAQSRLAAERSAAHAALAPVEKDQWWDKAQPSDIATAHAVATGWKDHDPAALAASEKIRQEVLTRYGIDTHDVGADAAYLESGIQTITTEKARQDELARSQEETRKAAVEHENSMQLLAAARVEELRAQAAKLAPEMERHQVPTEYLANPELAQALQAAHTAKAPKALEAADATVQERLFLIGKDGINGPDIDQLRKETIANVNGAGDSHFGDPEFVKAAKELHEAKLLAEGGFKGSERASLEQRYERAEKELFARMEGVGREIENRVTGNDSSRLKDQGLKAESTSTADYGSAEHHEKFAESLANTCANETQIRGRLAAARSEGTHPSAAVTMGKGAAKARKSRTGAAVGSERGKNGLAR</sequence>
<comment type="caution">
    <text evidence="2">The sequence shown here is derived from an EMBL/GenBank/DDBJ whole genome shotgun (WGS) entry which is preliminary data.</text>
</comment>
<organism evidence="2 3">
    <name type="scientific">Arthrobacter oryzae</name>
    <dbReference type="NCBI Taxonomy" id="409290"/>
    <lineage>
        <taxon>Bacteria</taxon>
        <taxon>Bacillati</taxon>
        <taxon>Actinomycetota</taxon>
        <taxon>Actinomycetes</taxon>
        <taxon>Micrococcales</taxon>
        <taxon>Micrococcaceae</taxon>
        <taxon>Arthrobacter</taxon>
    </lineage>
</organism>
<keyword evidence="3" id="KW-1185">Reference proteome</keyword>
<proteinExistence type="predicted"/>
<evidence type="ECO:0000256" key="1">
    <source>
        <dbReference type="SAM" id="MobiDB-lite"/>
    </source>
</evidence>
<dbReference type="AlphaFoldDB" id="A0A3N0BZ04"/>
<feature type="region of interest" description="Disordered" evidence="1">
    <location>
        <begin position="369"/>
        <end position="410"/>
    </location>
</feature>
<dbReference type="OrthoDB" id="5122593at2"/>
<evidence type="ECO:0000313" key="2">
    <source>
        <dbReference type="EMBL" id="RNL54894.1"/>
    </source>
</evidence>
<protein>
    <submittedName>
        <fullName evidence="2">Uncharacterized protein</fullName>
    </submittedName>
</protein>
<feature type="compositionally biased region" description="Basic and acidic residues" evidence="1">
    <location>
        <begin position="30"/>
        <end position="44"/>
    </location>
</feature>
<dbReference type="Proteomes" id="UP000273807">
    <property type="component" value="Unassembled WGS sequence"/>
</dbReference>
<feature type="region of interest" description="Disordered" evidence="1">
    <location>
        <begin position="314"/>
        <end position="341"/>
    </location>
</feature>
<evidence type="ECO:0000313" key="3">
    <source>
        <dbReference type="Proteomes" id="UP000273807"/>
    </source>
</evidence>
<accession>A0A3N0BZ04</accession>
<dbReference type="RefSeq" id="WP_123255450.1">
    <property type="nucleotide sequence ID" value="NZ_RBED01000098.1"/>
</dbReference>
<feature type="compositionally biased region" description="Low complexity" evidence="1">
    <location>
        <begin position="45"/>
        <end position="55"/>
    </location>
</feature>
<feature type="region of interest" description="Disordered" evidence="1">
    <location>
        <begin position="30"/>
        <end position="73"/>
    </location>
</feature>